<dbReference type="PANTHER" id="PTHR21206">
    <property type="entry name" value="SLD5 PROTEIN"/>
    <property type="match status" value="1"/>
</dbReference>
<proteinExistence type="inferred from homology"/>
<dbReference type="CDD" id="cd21692">
    <property type="entry name" value="GINS_B_Sld5"/>
    <property type="match status" value="1"/>
</dbReference>
<protein>
    <recommendedName>
        <fullName evidence="3 6">DNA replication complex GINS protein SLD5</fullName>
    </recommendedName>
</protein>
<dbReference type="GO" id="GO:0006261">
    <property type="term" value="P:DNA-templated DNA replication"/>
    <property type="evidence" value="ECO:0007669"/>
    <property type="project" value="InterPro"/>
</dbReference>
<comment type="similarity">
    <text evidence="2 6">Belongs to the GINS4/SLD5 family.</text>
</comment>
<dbReference type="GO" id="GO:0000727">
    <property type="term" value="P:double-strand break repair via break-induced replication"/>
    <property type="evidence" value="ECO:0007669"/>
    <property type="project" value="TreeGrafter"/>
</dbReference>
<evidence type="ECO:0000259" key="7">
    <source>
        <dbReference type="Pfam" id="PF05916"/>
    </source>
</evidence>
<dbReference type="Proteomes" id="UP000736335">
    <property type="component" value="Unassembled WGS sequence"/>
</dbReference>
<dbReference type="SUPFAM" id="SSF160059">
    <property type="entry name" value="PriA/YqbF domain"/>
    <property type="match status" value="1"/>
</dbReference>
<dbReference type="Gene3D" id="1.20.58.1030">
    <property type="match status" value="1"/>
</dbReference>
<gene>
    <name evidence="9" type="ORF">BJ322DRAFT_1009810</name>
</gene>
<evidence type="ECO:0000313" key="9">
    <source>
        <dbReference type="EMBL" id="KAF9782416.1"/>
    </source>
</evidence>
<dbReference type="InterPro" id="IPR008591">
    <property type="entry name" value="GINS_Sld5"/>
</dbReference>
<evidence type="ECO:0000256" key="5">
    <source>
        <dbReference type="ARBA" id="ARBA00023242"/>
    </source>
</evidence>
<feature type="domain" description="GINS subunit" evidence="7">
    <location>
        <begin position="82"/>
        <end position="159"/>
    </location>
</feature>
<dbReference type="GO" id="GO:0000811">
    <property type="term" value="C:GINS complex"/>
    <property type="evidence" value="ECO:0007669"/>
    <property type="project" value="UniProtKB-UniRule"/>
</dbReference>
<reference evidence="9" key="2">
    <citation type="submission" date="2020-11" db="EMBL/GenBank/DDBJ databases">
        <authorList>
            <consortium name="DOE Joint Genome Institute"/>
            <person name="Kuo A."/>
            <person name="Miyauchi S."/>
            <person name="Kiss E."/>
            <person name="Drula E."/>
            <person name="Kohler A."/>
            <person name="Sanchez-Garcia M."/>
            <person name="Andreopoulos B."/>
            <person name="Barry K.W."/>
            <person name="Bonito G."/>
            <person name="Buee M."/>
            <person name="Carver A."/>
            <person name="Chen C."/>
            <person name="Cichocki N."/>
            <person name="Clum A."/>
            <person name="Culley D."/>
            <person name="Crous P.W."/>
            <person name="Fauchery L."/>
            <person name="Girlanda M."/>
            <person name="Hayes R."/>
            <person name="Keri Z."/>
            <person name="Labutti K."/>
            <person name="Lipzen A."/>
            <person name="Lombard V."/>
            <person name="Magnuson J."/>
            <person name="Maillard F."/>
            <person name="Morin E."/>
            <person name="Murat C."/>
            <person name="Nolan M."/>
            <person name="Ohm R."/>
            <person name="Pangilinan J."/>
            <person name="Pereira M."/>
            <person name="Perotto S."/>
            <person name="Peter M."/>
            <person name="Riley R."/>
            <person name="Sitrit Y."/>
            <person name="Stielow B."/>
            <person name="Szollosi G."/>
            <person name="Zifcakova L."/>
            <person name="Stursova M."/>
            <person name="Spatafora J.W."/>
            <person name="Tedersoo L."/>
            <person name="Vaario L.-M."/>
            <person name="Yamada A."/>
            <person name="Yan M."/>
            <person name="Wang P."/>
            <person name="Xu J."/>
            <person name="Bruns T."/>
            <person name="Baldrian P."/>
            <person name="Vilgalys R."/>
            <person name="Henrissat B."/>
            <person name="Grigoriev I.V."/>
            <person name="Hibbett D."/>
            <person name="Nagy L.G."/>
            <person name="Martin F.M."/>
        </authorList>
    </citation>
    <scope>NUCLEOTIDE SEQUENCE</scope>
    <source>
        <strain evidence="9">UH-Tt-Lm1</strain>
    </source>
</reference>
<organism evidence="9 10">
    <name type="scientific">Thelephora terrestris</name>
    <dbReference type="NCBI Taxonomy" id="56493"/>
    <lineage>
        <taxon>Eukaryota</taxon>
        <taxon>Fungi</taxon>
        <taxon>Dikarya</taxon>
        <taxon>Basidiomycota</taxon>
        <taxon>Agaricomycotina</taxon>
        <taxon>Agaricomycetes</taxon>
        <taxon>Thelephorales</taxon>
        <taxon>Thelephoraceae</taxon>
        <taxon>Thelephora</taxon>
    </lineage>
</organism>
<evidence type="ECO:0000313" key="10">
    <source>
        <dbReference type="Proteomes" id="UP000736335"/>
    </source>
</evidence>
<dbReference type="AlphaFoldDB" id="A0A9P6L4K8"/>
<evidence type="ECO:0000259" key="8">
    <source>
        <dbReference type="Pfam" id="PF16922"/>
    </source>
</evidence>
<accession>A0A9P6L4K8</accession>
<keyword evidence="5 6" id="KW-0539">Nucleus</keyword>
<dbReference type="InterPro" id="IPR038749">
    <property type="entry name" value="Sld5_GINS_A"/>
</dbReference>
<dbReference type="Pfam" id="PF16922">
    <property type="entry name" value="SLD5_C"/>
    <property type="match status" value="1"/>
</dbReference>
<evidence type="ECO:0000256" key="2">
    <source>
        <dbReference type="ARBA" id="ARBA00008187"/>
    </source>
</evidence>
<dbReference type="Pfam" id="PF05916">
    <property type="entry name" value="Sld5"/>
    <property type="match status" value="1"/>
</dbReference>
<evidence type="ECO:0000256" key="6">
    <source>
        <dbReference type="PIRNR" id="PIRNR007764"/>
    </source>
</evidence>
<keyword evidence="4 6" id="KW-0235">DNA replication</keyword>
<dbReference type="CDD" id="cd11711">
    <property type="entry name" value="GINS_A_Sld5"/>
    <property type="match status" value="1"/>
</dbReference>
<reference evidence="9" key="1">
    <citation type="journal article" date="2020" name="Nat. Commun.">
        <title>Large-scale genome sequencing of mycorrhizal fungi provides insights into the early evolution of symbiotic traits.</title>
        <authorList>
            <person name="Miyauchi S."/>
            <person name="Kiss E."/>
            <person name="Kuo A."/>
            <person name="Drula E."/>
            <person name="Kohler A."/>
            <person name="Sanchez-Garcia M."/>
            <person name="Morin E."/>
            <person name="Andreopoulos B."/>
            <person name="Barry K.W."/>
            <person name="Bonito G."/>
            <person name="Buee M."/>
            <person name="Carver A."/>
            <person name="Chen C."/>
            <person name="Cichocki N."/>
            <person name="Clum A."/>
            <person name="Culley D."/>
            <person name="Crous P.W."/>
            <person name="Fauchery L."/>
            <person name="Girlanda M."/>
            <person name="Hayes R.D."/>
            <person name="Keri Z."/>
            <person name="LaButti K."/>
            <person name="Lipzen A."/>
            <person name="Lombard V."/>
            <person name="Magnuson J."/>
            <person name="Maillard F."/>
            <person name="Murat C."/>
            <person name="Nolan M."/>
            <person name="Ohm R.A."/>
            <person name="Pangilinan J."/>
            <person name="Pereira M.F."/>
            <person name="Perotto S."/>
            <person name="Peter M."/>
            <person name="Pfister S."/>
            <person name="Riley R."/>
            <person name="Sitrit Y."/>
            <person name="Stielow J.B."/>
            <person name="Szollosi G."/>
            <person name="Zifcakova L."/>
            <person name="Stursova M."/>
            <person name="Spatafora J.W."/>
            <person name="Tedersoo L."/>
            <person name="Vaario L.M."/>
            <person name="Yamada A."/>
            <person name="Yan M."/>
            <person name="Wang P."/>
            <person name="Xu J."/>
            <person name="Bruns T."/>
            <person name="Baldrian P."/>
            <person name="Vilgalys R."/>
            <person name="Dunand C."/>
            <person name="Henrissat B."/>
            <person name="Grigoriev I.V."/>
            <person name="Hibbett D."/>
            <person name="Nagy L.G."/>
            <person name="Martin F.M."/>
        </authorList>
    </citation>
    <scope>NUCLEOTIDE SEQUENCE</scope>
    <source>
        <strain evidence="9">UH-Tt-Lm1</strain>
    </source>
</reference>
<comment type="subcellular location">
    <subcellularLocation>
        <location evidence="1 6">Nucleus</location>
    </subcellularLocation>
</comment>
<evidence type="ECO:0000256" key="4">
    <source>
        <dbReference type="ARBA" id="ARBA00022705"/>
    </source>
</evidence>
<comment type="caution">
    <text evidence="9">The sequence shown here is derived from an EMBL/GenBank/DDBJ whole genome shotgun (WGS) entry which is preliminary data.</text>
</comment>
<evidence type="ECO:0000256" key="3">
    <source>
        <dbReference type="ARBA" id="ARBA00014804"/>
    </source>
</evidence>
<keyword evidence="10" id="KW-1185">Reference proteome</keyword>
<dbReference type="InterPro" id="IPR031633">
    <property type="entry name" value="SLD5_C"/>
</dbReference>
<dbReference type="SUPFAM" id="SSF158573">
    <property type="entry name" value="GINS helical bundle-like"/>
    <property type="match status" value="1"/>
</dbReference>
<name>A0A9P6L4K8_9AGAM</name>
<sequence length="238" mass="27169">MDTSSLNQIDFIAKARNASPSPPPRDGFLFTDLDDAQELPLQKLIRHWMNERHAPDILPIQAELLAGILDHIHKQSSTVSLLRTDPDASEDEHFRIMLAQTEIERVKFVVRSYVRTRLSKIEDYARWILADPLLQGRLSETELKHAKSYANLLATHFEESVLKALPGAQQSLDDPVPFMPPMITAPDKMRPVFVLARRDCPSVYLPDGTKMEMRKGQISLTQYRVIESLLFQDLVELV</sequence>
<feature type="domain" description="DNA replication complex GINS protein SLD5 C-terminal" evidence="8">
    <location>
        <begin position="186"/>
        <end position="238"/>
    </location>
</feature>
<evidence type="ECO:0000256" key="1">
    <source>
        <dbReference type="ARBA" id="ARBA00004123"/>
    </source>
</evidence>
<dbReference type="EMBL" id="WIUZ02000012">
    <property type="protein sequence ID" value="KAF9782416.1"/>
    <property type="molecule type" value="Genomic_DNA"/>
</dbReference>
<dbReference type="InterPro" id="IPR036224">
    <property type="entry name" value="GINS_bundle-like_dom_sf"/>
</dbReference>
<dbReference type="PANTHER" id="PTHR21206:SF0">
    <property type="entry name" value="DNA REPLICATION COMPLEX GINS PROTEIN SLD5"/>
    <property type="match status" value="1"/>
</dbReference>
<dbReference type="OrthoDB" id="338231at2759"/>
<dbReference type="PIRSF" id="PIRSF007764">
    <property type="entry name" value="Sld5"/>
    <property type="match status" value="1"/>
</dbReference>
<dbReference type="InterPro" id="IPR021151">
    <property type="entry name" value="GINS_A"/>
</dbReference>
<comment type="function">
    <text evidence="6">The GINS complex plays an essential role in the initiation of DNA replication.</text>
</comment>